<evidence type="ECO:0000259" key="1">
    <source>
        <dbReference type="Pfam" id="PF04738"/>
    </source>
</evidence>
<dbReference type="NCBIfam" id="TIGR03891">
    <property type="entry name" value="thiopep_ocin"/>
    <property type="match status" value="1"/>
</dbReference>
<dbReference type="EMBL" id="JAKGSG010000038">
    <property type="protein sequence ID" value="MCF4122069.1"/>
    <property type="molecule type" value="Genomic_DNA"/>
</dbReference>
<dbReference type="AlphaFoldDB" id="A0AA41UCH2"/>
<sequence>MRYTAIDAGLIRVAAFVDSEPGPRPDSTPQDALAWVRRTWREPFASAVELASPDLAAEVARVLSDDDTTSATKIARALGRYLRRATRRATPFGLFAAVSPLTWSAGPKADVGTGGTICPRPDTTWLSAVVDRLEADTDLLRRLTVVRNDLSVVRDGRLVLDFQATDDVPDRTQVTEVSVALTPAVETTLHATADPVPVATLVDALCDRFPGAGAEAAERMVADLVRQRFLTTSLRPSPTDPRPLDHLTSTLRTVGACEVPSAGTAASIQRLTDAFCPVPLETTSASDWRHLAHQMRAVEPHDRPVCADLAGGPAVVLPRRVVREAETAAGLLARLAPAAKGSTVWRDYHQRFLERYGPGALVPLNDLVGAHGLGLPASYRGTRLPLPTPASVSRRDRALLDLAQRCALDRTTEVVLDEDLLSVLASDDLDRVQRDLEVRAELWAPTLDAASEGEFLLRVVGVSRAAGTTVGRFLPVLDPADSLRMSTALAAVGPSQRGAIRVEAVLPPVNRRAGNVTAGLTVLPYVLDPAGTSGRAGRLAWSDLAVTADAHRMILWSLSEDRAVEAVTFTAIEYINAAHPLQRFVCELAGAPVGAVGPFDWGGATAMPFLPRVRAGRAVLAPAQWRLTGGDIDSTDGGWRESLMVPALVRLIDADRRLRLDLDDDADLALLREHVARNDTTYLEEDPGDDGWLGRAHELVLPMAAVDHMARRSRKSLAVSSTPNMPGSGRWLSVKLYTDPDRIPSVLTDHLPRLFPGLTPQPRWWFLPYIDPEPHLRLRIAATSGEHSDLLECVGAWAHDLYERRLVSRLVVDTYLPETGRYGDGAALDAVEDLFVADSHAVMAQLAAAPSDARRALTAASLVDLAAAVVGDEDAGWEWLLRNVERKRPGDNRERPVGVRRLDPDTARRLPGLVDAWAQRADAAARYRQVLADRGVSPSAVLPDLLHVHVVRVHGSVPGLEAEILYAARQVAASLVARDRSRA</sequence>
<organism evidence="3 4">
    <name type="scientific">Antribacter soli</name>
    <dbReference type="NCBI Taxonomy" id="2910976"/>
    <lineage>
        <taxon>Bacteria</taxon>
        <taxon>Bacillati</taxon>
        <taxon>Actinomycetota</taxon>
        <taxon>Actinomycetes</taxon>
        <taxon>Micrococcales</taxon>
        <taxon>Promicromonosporaceae</taxon>
        <taxon>Antribacter</taxon>
    </lineage>
</organism>
<accession>A0AA41UCH2</accession>
<gene>
    <name evidence="3" type="ORF">L1785_13885</name>
</gene>
<keyword evidence="4" id="KW-1185">Reference proteome</keyword>
<protein>
    <submittedName>
        <fullName evidence="3">Lantibiotic dehydratase</fullName>
    </submittedName>
</protein>
<comment type="caution">
    <text evidence="3">The sequence shown here is derived from an EMBL/GenBank/DDBJ whole genome shotgun (WGS) entry which is preliminary data.</text>
</comment>
<dbReference type="Pfam" id="PF14028">
    <property type="entry name" value="Lant_dehydr_C"/>
    <property type="match status" value="1"/>
</dbReference>
<proteinExistence type="predicted"/>
<reference evidence="3" key="1">
    <citation type="submission" date="2022-01" db="EMBL/GenBank/DDBJ databases">
        <title>Antribacter sp. nov., isolated from Guizhou of China.</title>
        <authorList>
            <person name="Chengliang C."/>
            <person name="Ya Z."/>
        </authorList>
    </citation>
    <scope>NUCLEOTIDE SEQUENCE</scope>
    <source>
        <strain evidence="3">KLBMP 9083</strain>
    </source>
</reference>
<evidence type="ECO:0000313" key="3">
    <source>
        <dbReference type="EMBL" id="MCF4122069.1"/>
    </source>
</evidence>
<dbReference type="Pfam" id="PF04738">
    <property type="entry name" value="Lant_dehydr_N"/>
    <property type="match status" value="1"/>
</dbReference>
<evidence type="ECO:0000313" key="4">
    <source>
        <dbReference type="Proteomes" id="UP001165405"/>
    </source>
</evidence>
<feature type="domain" description="Lantibiotic dehydratase N-terminal" evidence="1">
    <location>
        <begin position="42"/>
        <end position="671"/>
    </location>
</feature>
<name>A0AA41UCH2_9MICO</name>
<dbReference type="RefSeq" id="WP_236089869.1">
    <property type="nucleotide sequence ID" value="NZ_JAKGSG010000038.1"/>
</dbReference>
<feature type="domain" description="Thiopeptide-type bacteriocin biosynthesis" evidence="2">
    <location>
        <begin position="731"/>
        <end position="971"/>
    </location>
</feature>
<dbReference type="InterPro" id="IPR023809">
    <property type="entry name" value="Thiopep_bacteriocin_synth_dom"/>
</dbReference>
<dbReference type="InterPro" id="IPR006827">
    <property type="entry name" value="Lant_deHydtase_N"/>
</dbReference>
<evidence type="ECO:0000259" key="2">
    <source>
        <dbReference type="Pfam" id="PF14028"/>
    </source>
</evidence>
<dbReference type="Proteomes" id="UP001165405">
    <property type="component" value="Unassembled WGS sequence"/>
</dbReference>